<proteinExistence type="predicted"/>
<gene>
    <name evidence="2" type="ORF">Fot_30518</name>
</gene>
<protein>
    <submittedName>
        <fullName evidence="2">Serine/threonine-protein kinase CTR1-like</fullName>
    </submittedName>
</protein>
<organism evidence="2 3">
    <name type="scientific">Forsythia ovata</name>
    <dbReference type="NCBI Taxonomy" id="205694"/>
    <lineage>
        <taxon>Eukaryota</taxon>
        <taxon>Viridiplantae</taxon>
        <taxon>Streptophyta</taxon>
        <taxon>Embryophyta</taxon>
        <taxon>Tracheophyta</taxon>
        <taxon>Spermatophyta</taxon>
        <taxon>Magnoliopsida</taxon>
        <taxon>eudicotyledons</taxon>
        <taxon>Gunneridae</taxon>
        <taxon>Pentapetalae</taxon>
        <taxon>asterids</taxon>
        <taxon>lamiids</taxon>
        <taxon>Lamiales</taxon>
        <taxon>Oleaceae</taxon>
        <taxon>Forsythieae</taxon>
        <taxon>Forsythia</taxon>
    </lineage>
</organism>
<comment type="caution">
    <text evidence="2">The sequence shown here is derived from an EMBL/GenBank/DDBJ whole genome shotgun (WGS) entry which is preliminary data.</text>
</comment>
<dbReference type="AlphaFoldDB" id="A0ABD1TUZ3"/>
<evidence type="ECO:0000313" key="2">
    <source>
        <dbReference type="EMBL" id="KAL2516547.1"/>
    </source>
</evidence>
<evidence type="ECO:0000256" key="1">
    <source>
        <dbReference type="SAM" id="MobiDB-lite"/>
    </source>
</evidence>
<accession>A0ABD1TUZ3</accession>
<reference evidence="3" key="1">
    <citation type="submission" date="2024-07" db="EMBL/GenBank/DDBJ databases">
        <title>Two chromosome-level genome assemblies of Korean endemic species Abeliophyllum distichum and Forsythia ovata (Oleaceae).</title>
        <authorList>
            <person name="Jang H."/>
        </authorList>
    </citation>
    <scope>NUCLEOTIDE SEQUENCE [LARGE SCALE GENOMIC DNA]</scope>
</reference>
<name>A0ABD1TUZ3_9LAMI</name>
<evidence type="ECO:0000313" key="3">
    <source>
        <dbReference type="Proteomes" id="UP001604277"/>
    </source>
</evidence>
<feature type="region of interest" description="Disordered" evidence="1">
    <location>
        <begin position="1"/>
        <end position="34"/>
    </location>
</feature>
<dbReference type="EMBL" id="JBFOLJ010000008">
    <property type="protein sequence ID" value="KAL2516547.1"/>
    <property type="molecule type" value="Genomic_DNA"/>
</dbReference>
<dbReference type="Proteomes" id="UP001604277">
    <property type="component" value="Unassembled WGS sequence"/>
</dbReference>
<sequence>MIHPPLQSRMGTETFPMQIGLQRQSSRRSFGDSSISGDYYVPPLSNPEIAAFGHMRDGCDVEMRVKAAEMSSVSGGGSSLLKSWAQLTVLPFRSGTRDELTDFLTFFVKK</sequence>
<keyword evidence="3" id="KW-1185">Reference proteome</keyword>